<keyword evidence="1" id="KW-1133">Transmembrane helix</keyword>
<dbReference type="Proteomes" id="UP000093053">
    <property type="component" value="Chromosome"/>
</dbReference>
<name>A0A1B2HDV6_9PSEU</name>
<keyword evidence="2" id="KW-0732">Signal</keyword>
<organism evidence="3 4">
    <name type="scientific">Lentzea guizhouensis</name>
    <dbReference type="NCBI Taxonomy" id="1586287"/>
    <lineage>
        <taxon>Bacteria</taxon>
        <taxon>Bacillati</taxon>
        <taxon>Actinomycetota</taxon>
        <taxon>Actinomycetes</taxon>
        <taxon>Pseudonocardiales</taxon>
        <taxon>Pseudonocardiaceae</taxon>
        <taxon>Lentzea</taxon>
    </lineage>
</organism>
<dbReference type="OrthoDB" id="3470164at2"/>
<keyword evidence="1" id="KW-0812">Transmembrane</keyword>
<feature type="chain" id="PRO_5008538010" description="Gram-positive cocci surface proteins LPxTG domain-containing protein" evidence="2">
    <location>
        <begin position="39"/>
        <end position="289"/>
    </location>
</feature>
<evidence type="ECO:0000256" key="2">
    <source>
        <dbReference type="SAM" id="SignalP"/>
    </source>
</evidence>
<evidence type="ECO:0008006" key="5">
    <source>
        <dbReference type="Google" id="ProtNLM"/>
    </source>
</evidence>
<keyword evidence="4" id="KW-1185">Reference proteome</keyword>
<dbReference type="KEGG" id="led:BBK82_07025"/>
<evidence type="ECO:0000313" key="3">
    <source>
        <dbReference type="EMBL" id="ANZ35872.1"/>
    </source>
</evidence>
<evidence type="ECO:0000313" key="4">
    <source>
        <dbReference type="Proteomes" id="UP000093053"/>
    </source>
</evidence>
<feature type="transmembrane region" description="Helical" evidence="1">
    <location>
        <begin position="263"/>
        <end position="281"/>
    </location>
</feature>
<keyword evidence="1" id="KW-0472">Membrane</keyword>
<feature type="signal peptide" evidence="2">
    <location>
        <begin position="1"/>
        <end position="38"/>
    </location>
</feature>
<dbReference type="EMBL" id="CP016793">
    <property type="protein sequence ID" value="ANZ35872.1"/>
    <property type="molecule type" value="Genomic_DNA"/>
</dbReference>
<proteinExistence type="predicted"/>
<gene>
    <name evidence="3" type="ORF">BBK82_07025</name>
</gene>
<sequence length="289" mass="30118">MREPRTSGRWAASRLSRLTAVLAMGASVLLSATGPVHAAPANDPLPVDIPDYQAALDAVRSTDIRNAVCRFLSVPVPRGGSDTVQTIPDKADPCEGMPAFTVKDPLPVSEITPGFVAGTSQPIAAEAVKLTRLVSSLSTTVNDRQVTVMLAPTQGGGWHLAAVREGDGDATYAGKAGAGTLVFTEPQIRGWYLLKVITVEPLNDQAREGLGGRSSMSLSDYQKLVKARYADKLPASEYDTKGMSSGYGIASGAEGASSTAPSLVGGSAAALVLVAGAFFLFRRRRNTTG</sequence>
<accession>A0A1B2HDV6</accession>
<dbReference type="AlphaFoldDB" id="A0A1B2HDV6"/>
<reference evidence="3 4" key="1">
    <citation type="submission" date="2016-07" db="EMBL/GenBank/DDBJ databases">
        <title>Complete genome sequence of the Lentzea guizhouensis DHS C013.</title>
        <authorList>
            <person name="Cao C."/>
        </authorList>
    </citation>
    <scope>NUCLEOTIDE SEQUENCE [LARGE SCALE GENOMIC DNA]</scope>
    <source>
        <strain evidence="3 4">DHS C013</strain>
    </source>
</reference>
<evidence type="ECO:0000256" key="1">
    <source>
        <dbReference type="SAM" id="Phobius"/>
    </source>
</evidence>
<protein>
    <recommendedName>
        <fullName evidence="5">Gram-positive cocci surface proteins LPxTG domain-containing protein</fullName>
    </recommendedName>
</protein>